<dbReference type="HOGENOM" id="CLU_2282027_0_0_1"/>
<dbReference type="Gramene" id="OPUNC06G11780.1">
    <property type="protein sequence ID" value="OPUNC06G11780.1"/>
    <property type="gene ID" value="OPUNC06G11780"/>
</dbReference>
<reference evidence="2" key="1">
    <citation type="submission" date="2015-04" db="UniProtKB">
        <authorList>
            <consortium name="EnsemblPlants"/>
        </authorList>
    </citation>
    <scope>IDENTIFICATION</scope>
</reference>
<protein>
    <submittedName>
        <fullName evidence="2">Uncharacterized protein</fullName>
    </submittedName>
</protein>
<reference evidence="2" key="2">
    <citation type="submission" date="2018-05" db="EMBL/GenBank/DDBJ databases">
        <title>OpunRS2 (Oryza punctata Reference Sequence Version 2).</title>
        <authorList>
            <person name="Zhang J."/>
            <person name="Kudrna D."/>
            <person name="Lee S."/>
            <person name="Talag J."/>
            <person name="Welchert J."/>
            <person name="Wing R.A."/>
        </authorList>
    </citation>
    <scope>NUCLEOTIDE SEQUENCE [LARGE SCALE GENOMIC DNA]</scope>
</reference>
<dbReference type="Proteomes" id="UP000026962">
    <property type="component" value="Chromosome 6"/>
</dbReference>
<dbReference type="EnsemblPlants" id="OPUNC06G11780.1">
    <property type="protein sequence ID" value="OPUNC06G11780.1"/>
    <property type="gene ID" value="OPUNC06G11780"/>
</dbReference>
<proteinExistence type="predicted"/>
<evidence type="ECO:0000313" key="2">
    <source>
        <dbReference type="EnsemblPlants" id="OPUNC06G11780.1"/>
    </source>
</evidence>
<evidence type="ECO:0000313" key="3">
    <source>
        <dbReference type="Proteomes" id="UP000026962"/>
    </source>
</evidence>
<accession>A0A0E0LAX6</accession>
<keyword evidence="3" id="KW-1185">Reference proteome</keyword>
<organism evidence="2">
    <name type="scientific">Oryza punctata</name>
    <name type="common">Red rice</name>
    <dbReference type="NCBI Taxonomy" id="4537"/>
    <lineage>
        <taxon>Eukaryota</taxon>
        <taxon>Viridiplantae</taxon>
        <taxon>Streptophyta</taxon>
        <taxon>Embryophyta</taxon>
        <taxon>Tracheophyta</taxon>
        <taxon>Spermatophyta</taxon>
        <taxon>Magnoliopsida</taxon>
        <taxon>Liliopsida</taxon>
        <taxon>Poales</taxon>
        <taxon>Poaceae</taxon>
        <taxon>BOP clade</taxon>
        <taxon>Oryzoideae</taxon>
        <taxon>Oryzeae</taxon>
        <taxon>Oryzinae</taxon>
        <taxon>Oryza</taxon>
    </lineage>
</organism>
<name>A0A0E0LAX6_ORYPU</name>
<feature type="region of interest" description="Disordered" evidence="1">
    <location>
        <begin position="77"/>
        <end position="102"/>
    </location>
</feature>
<dbReference type="AlphaFoldDB" id="A0A0E0LAX6"/>
<evidence type="ECO:0000256" key="1">
    <source>
        <dbReference type="SAM" id="MobiDB-lite"/>
    </source>
</evidence>
<sequence length="102" mass="11834">MKSKQNRCRYRRREDVDEAVGNANPIYEREKKRYKQQQASNRPWERSREINDRLFLEMRCGGAGPDRARGHWRLDPLAKGAPETEGPILQRQQKVDPGGGDG</sequence>